<protein>
    <recommendedName>
        <fullName evidence="2">C2 domain-containing protein</fullName>
    </recommendedName>
</protein>
<gene>
    <name evidence="3" type="ORF">LSCM1_01367</name>
</gene>
<dbReference type="Pfam" id="PF00168">
    <property type="entry name" value="C2"/>
    <property type="match status" value="1"/>
</dbReference>
<name>A0A836KMK8_9TRYP</name>
<dbReference type="InterPro" id="IPR035892">
    <property type="entry name" value="C2_domain_sf"/>
</dbReference>
<keyword evidence="4" id="KW-1185">Reference proteome</keyword>
<feature type="region of interest" description="Disordered" evidence="1">
    <location>
        <begin position="213"/>
        <end position="241"/>
    </location>
</feature>
<accession>A0A836KMK8</accession>
<dbReference type="InterPro" id="IPR000008">
    <property type="entry name" value="C2_dom"/>
</dbReference>
<dbReference type="PANTHER" id="PTHR47052:SF3">
    <property type="entry name" value="INGRESSION PROTEIN 1"/>
    <property type="match status" value="1"/>
</dbReference>
<evidence type="ECO:0000313" key="3">
    <source>
        <dbReference type="EMBL" id="KAG5471293.1"/>
    </source>
</evidence>
<dbReference type="OrthoDB" id="270970at2759"/>
<dbReference type="GeneID" id="92511500"/>
<dbReference type="InterPro" id="IPR052981">
    <property type="entry name" value="Ingression_C2_domain"/>
</dbReference>
<dbReference type="Proteomes" id="UP000673552">
    <property type="component" value="Unassembled WGS sequence"/>
</dbReference>
<dbReference type="SMART" id="SM00239">
    <property type="entry name" value="C2"/>
    <property type="match status" value="1"/>
</dbReference>
<dbReference type="KEGG" id="lmat:92511500"/>
<dbReference type="SUPFAM" id="SSF49562">
    <property type="entry name" value="C2 domain (Calcium/lipid-binding domain, CaLB)"/>
    <property type="match status" value="1"/>
</dbReference>
<reference evidence="4" key="2">
    <citation type="journal article" date="2021" name="Sci. Data">
        <title>Chromosome-scale genome sequencing, assembly and annotation of six genomes from subfamily Leishmaniinae.</title>
        <authorList>
            <person name="Almutairi H."/>
            <person name="Urbaniak M.D."/>
            <person name="Bates M.D."/>
            <person name="Jariyapan N."/>
            <person name="Kwakye-Nuako G."/>
            <person name="Thomaz Soccol V."/>
            <person name="Al-Salem W.S."/>
            <person name="Dillon R.J."/>
            <person name="Bates P.A."/>
            <person name="Gatherer D."/>
        </authorList>
    </citation>
    <scope>NUCLEOTIDE SEQUENCE [LARGE SCALE GENOMIC DNA]</scope>
</reference>
<feature type="domain" description="C2" evidence="2">
    <location>
        <begin position="1"/>
        <end position="100"/>
    </location>
</feature>
<dbReference type="AlphaFoldDB" id="A0A836KMK8"/>
<dbReference type="PANTHER" id="PTHR47052">
    <property type="entry name" value="CONSERVED SERINE PROLINE-RICH PROTEIN (AFU_ORTHOLOGUE AFUA_2G01790)"/>
    <property type="match status" value="1"/>
</dbReference>
<reference evidence="4" key="1">
    <citation type="journal article" date="2021" name="Microbiol. Resour. Announc.">
        <title>LGAAP: Leishmaniinae Genome Assembly and Annotation Pipeline.</title>
        <authorList>
            <person name="Almutairi H."/>
            <person name="Urbaniak M.D."/>
            <person name="Bates M.D."/>
            <person name="Jariyapan N."/>
            <person name="Kwakye-Nuako G."/>
            <person name="Thomaz-Soccol V."/>
            <person name="Al-Salem W.S."/>
            <person name="Dillon R.J."/>
            <person name="Bates P.A."/>
            <person name="Gatherer D."/>
        </authorList>
    </citation>
    <scope>NUCLEOTIDE SEQUENCE [LARGE SCALE GENOMIC DNA]</scope>
</reference>
<evidence type="ECO:0000259" key="2">
    <source>
        <dbReference type="PROSITE" id="PS50004"/>
    </source>
</evidence>
<proteinExistence type="predicted"/>
<dbReference type="Gene3D" id="2.60.40.150">
    <property type="entry name" value="C2 domain"/>
    <property type="match status" value="1"/>
</dbReference>
<comment type="caution">
    <text evidence="3">The sequence shown here is derived from an EMBL/GenBank/DDBJ whole genome shotgun (WGS) entry which is preliminary data.</text>
</comment>
<sequence>MGRIELTVCAARNLYSHRLSGLPDTFVRVSMGEKKYKTRVVKRSLNPEWDETFRFQVADELSAQVRLEVWCKRTYSDDLLGYYTLSLGGLTKGVVKDKWYLLERSKTEAGLHVRLLAVDFGAIAKPEEQWMVTEDIGRDPVKRALEGGTYRPGLNTVSLRTEPPQAYALPAPALQKPQTQKTEQQQQPVIGIPYVAAPPQPVMYASQQPPPGYYQACPPPQSLGYYPPSPPPPLQSGYYPQALPPYPQGYYTPAPPPAYAPQPHYQY</sequence>
<evidence type="ECO:0000256" key="1">
    <source>
        <dbReference type="SAM" id="MobiDB-lite"/>
    </source>
</evidence>
<organism evidence="3 4">
    <name type="scientific">Leishmania martiniquensis</name>
    <dbReference type="NCBI Taxonomy" id="1580590"/>
    <lineage>
        <taxon>Eukaryota</taxon>
        <taxon>Discoba</taxon>
        <taxon>Euglenozoa</taxon>
        <taxon>Kinetoplastea</taxon>
        <taxon>Metakinetoplastina</taxon>
        <taxon>Trypanosomatida</taxon>
        <taxon>Trypanosomatidae</taxon>
        <taxon>Leishmaniinae</taxon>
        <taxon>Leishmania</taxon>
    </lineage>
</organism>
<dbReference type="EMBL" id="JAFEUZ010000031">
    <property type="protein sequence ID" value="KAG5471293.1"/>
    <property type="molecule type" value="Genomic_DNA"/>
</dbReference>
<dbReference type="PROSITE" id="PS50004">
    <property type="entry name" value="C2"/>
    <property type="match status" value="1"/>
</dbReference>
<feature type="compositionally biased region" description="Pro residues" evidence="1">
    <location>
        <begin position="213"/>
        <end position="234"/>
    </location>
</feature>
<evidence type="ECO:0000313" key="4">
    <source>
        <dbReference type="Proteomes" id="UP000673552"/>
    </source>
</evidence>
<dbReference type="CDD" id="cd00030">
    <property type="entry name" value="C2"/>
    <property type="match status" value="1"/>
</dbReference>
<dbReference type="RefSeq" id="XP_067176267.1">
    <property type="nucleotide sequence ID" value="XM_067318988.1"/>
</dbReference>